<dbReference type="Proteomes" id="UP000318138">
    <property type="component" value="Chromosome"/>
</dbReference>
<gene>
    <name evidence="1" type="ORF">FLK61_26080</name>
</gene>
<dbReference type="EMBL" id="CP041372">
    <property type="protein sequence ID" value="QKS70232.1"/>
    <property type="molecule type" value="Genomic_DNA"/>
</dbReference>
<keyword evidence="2" id="KW-1185">Reference proteome</keyword>
<evidence type="ECO:0000313" key="1">
    <source>
        <dbReference type="EMBL" id="QKS70232.1"/>
    </source>
</evidence>
<dbReference type="KEGG" id="psua:FLK61_26080"/>
<organism evidence="1 2">
    <name type="scientific">Paenalkalicoccus suaedae</name>
    <dbReference type="NCBI Taxonomy" id="2592382"/>
    <lineage>
        <taxon>Bacteria</taxon>
        <taxon>Bacillati</taxon>
        <taxon>Bacillota</taxon>
        <taxon>Bacilli</taxon>
        <taxon>Bacillales</taxon>
        <taxon>Bacillaceae</taxon>
        <taxon>Paenalkalicoccus</taxon>
    </lineage>
</organism>
<proteinExistence type="predicted"/>
<protein>
    <submittedName>
        <fullName evidence="1">Uncharacterized protein</fullName>
    </submittedName>
</protein>
<sequence>MKAKDIAEKLERYEQKAYEGGYGIDWLEGIGINLKYYMIECDKKEVEPTMRDFLSRIDEMHKKAEA</sequence>
<dbReference type="AlphaFoldDB" id="A0A859FBS4"/>
<accession>A0A859FBS4</accession>
<reference evidence="2" key="1">
    <citation type="submission" date="2019-07" db="EMBL/GenBank/DDBJ databases">
        <title>Bacillus alkalisoli sp. nov. isolated from saline soil.</title>
        <authorList>
            <person name="Sun J.-Q."/>
            <person name="Xu L."/>
        </authorList>
    </citation>
    <scope>NUCLEOTIDE SEQUENCE [LARGE SCALE GENOMIC DNA]</scope>
    <source>
        <strain evidence="2">M4U3P1</strain>
    </source>
</reference>
<name>A0A859FBS4_9BACI</name>
<evidence type="ECO:0000313" key="2">
    <source>
        <dbReference type="Proteomes" id="UP000318138"/>
    </source>
</evidence>
<dbReference type="RefSeq" id="WP_176008272.1">
    <property type="nucleotide sequence ID" value="NZ_CP041372.2"/>
</dbReference>